<dbReference type="EMBL" id="KZ613488">
    <property type="protein sequence ID" value="PMD19759.1"/>
    <property type="molecule type" value="Genomic_DNA"/>
</dbReference>
<keyword evidence="1" id="KW-0472">Membrane</keyword>
<gene>
    <name evidence="3" type="ORF">NA56DRAFT_705470</name>
</gene>
<evidence type="ECO:0000313" key="3">
    <source>
        <dbReference type="EMBL" id="PMD19759.1"/>
    </source>
</evidence>
<evidence type="ECO:0000313" key="4">
    <source>
        <dbReference type="Proteomes" id="UP000235672"/>
    </source>
</evidence>
<accession>A0A2J6Q0E0</accession>
<feature type="transmembrane region" description="Helical" evidence="1">
    <location>
        <begin position="290"/>
        <end position="313"/>
    </location>
</feature>
<dbReference type="InterPro" id="IPR058257">
    <property type="entry name" value="CorA-like_dom"/>
</dbReference>
<proteinExistence type="predicted"/>
<reference evidence="3 4" key="1">
    <citation type="submission" date="2016-05" db="EMBL/GenBank/DDBJ databases">
        <title>A degradative enzymes factory behind the ericoid mycorrhizal symbiosis.</title>
        <authorList>
            <consortium name="DOE Joint Genome Institute"/>
            <person name="Martino E."/>
            <person name="Morin E."/>
            <person name="Grelet G."/>
            <person name="Kuo A."/>
            <person name="Kohler A."/>
            <person name="Daghino S."/>
            <person name="Barry K."/>
            <person name="Choi C."/>
            <person name="Cichocki N."/>
            <person name="Clum A."/>
            <person name="Copeland A."/>
            <person name="Hainaut M."/>
            <person name="Haridas S."/>
            <person name="Labutti K."/>
            <person name="Lindquist E."/>
            <person name="Lipzen A."/>
            <person name="Khouja H.-R."/>
            <person name="Murat C."/>
            <person name="Ohm R."/>
            <person name="Olson A."/>
            <person name="Spatafora J."/>
            <person name="Veneault-Fourrey C."/>
            <person name="Henrissat B."/>
            <person name="Grigoriev I."/>
            <person name="Martin F."/>
            <person name="Perotto S."/>
        </authorList>
    </citation>
    <scope>NUCLEOTIDE SEQUENCE [LARGE SCALE GENOMIC DNA]</scope>
    <source>
        <strain evidence="3 4">UAMH 7357</strain>
    </source>
</reference>
<dbReference type="Pfam" id="PF26616">
    <property type="entry name" value="CorA-like"/>
    <property type="match status" value="1"/>
</dbReference>
<protein>
    <recommendedName>
        <fullName evidence="2">CorA-like transporter domain-containing protein</fullName>
    </recommendedName>
</protein>
<dbReference type="Gene3D" id="1.20.58.340">
    <property type="entry name" value="Magnesium transport protein CorA, transmembrane region"/>
    <property type="match status" value="1"/>
</dbReference>
<dbReference type="OrthoDB" id="5396681at2759"/>
<dbReference type="AlphaFoldDB" id="A0A2J6Q0E0"/>
<keyword evidence="4" id="KW-1185">Reference proteome</keyword>
<feature type="domain" description="CorA-like transporter" evidence="2">
    <location>
        <begin position="33"/>
        <end position="132"/>
    </location>
</feature>
<keyword evidence="1" id="KW-1133">Transmembrane helix</keyword>
<name>A0A2J6Q0E0_9HELO</name>
<keyword evidence="1" id="KW-0812">Transmembrane</keyword>
<dbReference type="Proteomes" id="UP000235672">
    <property type="component" value="Unassembled WGS sequence"/>
</dbReference>
<feature type="transmembrane region" description="Helical" evidence="1">
    <location>
        <begin position="333"/>
        <end position="355"/>
    </location>
</feature>
<evidence type="ECO:0000259" key="2">
    <source>
        <dbReference type="Pfam" id="PF26616"/>
    </source>
</evidence>
<organism evidence="3 4">
    <name type="scientific">Hyaloscypha hepaticicola</name>
    <dbReference type="NCBI Taxonomy" id="2082293"/>
    <lineage>
        <taxon>Eukaryota</taxon>
        <taxon>Fungi</taxon>
        <taxon>Dikarya</taxon>
        <taxon>Ascomycota</taxon>
        <taxon>Pezizomycotina</taxon>
        <taxon>Leotiomycetes</taxon>
        <taxon>Helotiales</taxon>
        <taxon>Hyaloscyphaceae</taxon>
        <taxon>Hyaloscypha</taxon>
    </lineage>
</organism>
<evidence type="ECO:0000256" key="1">
    <source>
        <dbReference type="SAM" id="Phobius"/>
    </source>
</evidence>
<dbReference type="STRING" id="1745343.A0A2J6Q0E0"/>
<sequence length="359" mass="41012">MALKHMRMLTTGVGIDQKHPEQLTPKVQIFMAKFCYNLQYVDLNGRNRGDPWSLRQCGVYQQICLKTCRSRWVLLQVSDKIRAQLDQALQNRSQKNVELGINPMVPHIIFISTMAVNWQEYLEHLQLQLSVLDEKACFSRINGRSSNDFPVSLQDSQNLQLLRQKLLRTSVVLVSCLEVVKGCRLHYRKLVTLKVIDEDEQLLTEIEVYIKQIQRHSIDINRILEYSLGTSQLLSKILDIRDNKNLQEATEAIRNNLDILQRTASQIHGTNTTLTQLARQGDKDSRMLKILSVVATLYLPASLIATLFSSSLVQSQLNDVNDATKGTHFVVSSQFWIFVLSSVCLAAVTIIYPLFRVIT</sequence>